<organism evidence="2 3">
    <name type="scientific">Sphingobium tyrosinilyticum</name>
    <dbReference type="NCBI Taxonomy" id="2715436"/>
    <lineage>
        <taxon>Bacteria</taxon>
        <taxon>Pseudomonadati</taxon>
        <taxon>Pseudomonadota</taxon>
        <taxon>Alphaproteobacteria</taxon>
        <taxon>Sphingomonadales</taxon>
        <taxon>Sphingomonadaceae</taxon>
        <taxon>Sphingobium</taxon>
    </lineage>
</organism>
<reference evidence="3" key="1">
    <citation type="journal article" date="2019" name="Int. J. Syst. Evol. Microbiol.">
        <title>The Global Catalogue of Microorganisms (GCM) 10K type strain sequencing project: providing services to taxonomists for standard genome sequencing and annotation.</title>
        <authorList>
            <consortium name="The Broad Institute Genomics Platform"/>
            <consortium name="The Broad Institute Genome Sequencing Center for Infectious Disease"/>
            <person name="Wu L."/>
            <person name="Ma J."/>
        </authorList>
    </citation>
    <scope>NUCLEOTIDE SEQUENCE [LARGE SCALE GENOMIC DNA]</scope>
    <source>
        <strain evidence="3">NBRC 103632</strain>
    </source>
</reference>
<proteinExistence type="predicted"/>
<sequence>MKSMLRRNNRRVKPRNAPPSFGLSLAMPAHHLHKLTPKLC</sequence>
<dbReference type="RefSeq" id="WP_380804030.1">
    <property type="nucleotide sequence ID" value="NZ_JBHSFZ010000015.1"/>
</dbReference>
<dbReference type="EMBL" id="JBHSFZ010000015">
    <property type="protein sequence ID" value="MFC4594369.1"/>
    <property type="molecule type" value="Genomic_DNA"/>
</dbReference>
<feature type="region of interest" description="Disordered" evidence="1">
    <location>
        <begin position="1"/>
        <end position="24"/>
    </location>
</feature>
<comment type="caution">
    <text evidence="2">The sequence shown here is derived from an EMBL/GenBank/DDBJ whole genome shotgun (WGS) entry which is preliminary data.</text>
</comment>
<gene>
    <name evidence="2" type="ORF">ACFO3E_09220</name>
</gene>
<feature type="compositionally biased region" description="Basic residues" evidence="1">
    <location>
        <begin position="1"/>
        <end position="14"/>
    </location>
</feature>
<protein>
    <submittedName>
        <fullName evidence="2">Uncharacterized protein</fullName>
    </submittedName>
</protein>
<evidence type="ECO:0000313" key="2">
    <source>
        <dbReference type="EMBL" id="MFC4594369.1"/>
    </source>
</evidence>
<keyword evidence="3" id="KW-1185">Reference proteome</keyword>
<evidence type="ECO:0000313" key="3">
    <source>
        <dbReference type="Proteomes" id="UP001595957"/>
    </source>
</evidence>
<accession>A0ABV9F296</accession>
<evidence type="ECO:0000256" key="1">
    <source>
        <dbReference type="SAM" id="MobiDB-lite"/>
    </source>
</evidence>
<dbReference type="Proteomes" id="UP001595957">
    <property type="component" value="Unassembled WGS sequence"/>
</dbReference>
<name>A0ABV9F296_9SPHN</name>